<dbReference type="EMBL" id="JBFNXR010000052">
    <property type="protein sequence ID" value="MEW9856364.1"/>
    <property type="molecule type" value="Genomic_DNA"/>
</dbReference>
<name>A0ABV3RFB0_9SPHN</name>
<dbReference type="RefSeq" id="WP_367774789.1">
    <property type="nucleotide sequence ID" value="NZ_JBFNXR010000052.1"/>
</dbReference>
<accession>A0ABV3RFB0</accession>
<evidence type="ECO:0000313" key="2">
    <source>
        <dbReference type="Proteomes" id="UP001556118"/>
    </source>
</evidence>
<gene>
    <name evidence="1" type="ORF">ABUH87_14595</name>
</gene>
<sequence length="167" mass="18725">MGKSATNVGHILDRLSEVSSRPRYAFAVLNLLAEQAGPGAKVGPFILDDGETLPLRVWVGKRLARISGRNQRRRKIEQRIRQELASKLPNDLFEAQKIVDAAVEEHVRATGADNFSRVATELEKAGYIRRFYEGYRTNHSNRGGLRNLVCVLDADVSAALRRRDMLV</sequence>
<protein>
    <submittedName>
        <fullName evidence="1">Uncharacterized protein</fullName>
    </submittedName>
</protein>
<organism evidence="1 2">
    <name type="scientific">Novosphingobium rhizovicinum</name>
    <dbReference type="NCBI Taxonomy" id="3228928"/>
    <lineage>
        <taxon>Bacteria</taxon>
        <taxon>Pseudomonadati</taxon>
        <taxon>Pseudomonadota</taxon>
        <taxon>Alphaproteobacteria</taxon>
        <taxon>Sphingomonadales</taxon>
        <taxon>Sphingomonadaceae</taxon>
        <taxon>Novosphingobium</taxon>
    </lineage>
</organism>
<proteinExistence type="predicted"/>
<evidence type="ECO:0000313" key="1">
    <source>
        <dbReference type="EMBL" id="MEW9856364.1"/>
    </source>
</evidence>
<reference evidence="1 2" key="1">
    <citation type="submission" date="2024-06" db="EMBL/GenBank/DDBJ databases">
        <title>Novosphingobium rhizovicinus M1R2S20.</title>
        <authorList>
            <person name="Sun J.-Q."/>
        </authorList>
    </citation>
    <scope>NUCLEOTIDE SEQUENCE [LARGE SCALE GENOMIC DNA]</scope>
    <source>
        <strain evidence="1 2">M1R2S20</strain>
    </source>
</reference>
<keyword evidence="2" id="KW-1185">Reference proteome</keyword>
<dbReference type="Proteomes" id="UP001556118">
    <property type="component" value="Unassembled WGS sequence"/>
</dbReference>
<comment type="caution">
    <text evidence="1">The sequence shown here is derived from an EMBL/GenBank/DDBJ whole genome shotgun (WGS) entry which is preliminary data.</text>
</comment>